<name>A0A5C4M9J5_9PSEU</name>
<dbReference type="RefSeq" id="WP_139095661.1">
    <property type="nucleotide sequence ID" value="NZ_VDFW01000004.1"/>
</dbReference>
<gene>
    <name evidence="1" type="ORF">FG385_06320</name>
</gene>
<dbReference type="Proteomes" id="UP000305546">
    <property type="component" value="Unassembled WGS sequence"/>
</dbReference>
<comment type="caution">
    <text evidence="1">The sequence shown here is derived from an EMBL/GenBank/DDBJ whole genome shotgun (WGS) entry which is preliminary data.</text>
</comment>
<sequence length="117" mass="12513">MAGDAVPPRAPLTGLLTQLRILVTVLTVDGHDPQVAAMFAGLADTAVDAEPMLSGIDPAVLIEIRSALAYGRRGDRDAARADLLMASQRLATLLLERDRPRRAAAADEPTKRWSIES</sequence>
<keyword evidence="2" id="KW-1185">Reference proteome</keyword>
<accession>A0A5C4M9J5</accession>
<organism evidence="1 2">
    <name type="scientific">Amycolatopsis alkalitolerans</name>
    <dbReference type="NCBI Taxonomy" id="2547244"/>
    <lineage>
        <taxon>Bacteria</taxon>
        <taxon>Bacillati</taxon>
        <taxon>Actinomycetota</taxon>
        <taxon>Actinomycetes</taxon>
        <taxon>Pseudonocardiales</taxon>
        <taxon>Pseudonocardiaceae</taxon>
        <taxon>Amycolatopsis</taxon>
    </lineage>
</organism>
<evidence type="ECO:0000313" key="1">
    <source>
        <dbReference type="EMBL" id="TNC28044.1"/>
    </source>
</evidence>
<dbReference type="EMBL" id="VDFW01000004">
    <property type="protein sequence ID" value="TNC28044.1"/>
    <property type="molecule type" value="Genomic_DNA"/>
</dbReference>
<evidence type="ECO:0000313" key="2">
    <source>
        <dbReference type="Proteomes" id="UP000305546"/>
    </source>
</evidence>
<reference evidence="1 2" key="1">
    <citation type="submission" date="2019-06" db="EMBL/GenBank/DDBJ databases">
        <title>Amycolatopsis alkalitolerans sp. nov., isolated from Gastrodia elata Blume.</title>
        <authorList>
            <person name="Narsing Rao M.P."/>
            <person name="Li W.J."/>
        </authorList>
    </citation>
    <scope>NUCLEOTIDE SEQUENCE [LARGE SCALE GENOMIC DNA]</scope>
    <source>
        <strain evidence="1 2">SYSUP0005</strain>
    </source>
</reference>
<proteinExistence type="predicted"/>
<protein>
    <submittedName>
        <fullName evidence="1">Uncharacterized protein</fullName>
    </submittedName>
</protein>
<dbReference type="AlphaFoldDB" id="A0A5C4M9J5"/>